<gene>
    <name evidence="2" type="ORF">SM757_22250</name>
</gene>
<keyword evidence="1" id="KW-0472">Membrane</keyword>
<protein>
    <submittedName>
        <fullName evidence="2">Conjugal transfer protein TraM</fullName>
    </submittedName>
</protein>
<dbReference type="InterPro" id="IPR028140">
    <property type="entry name" value="TraM"/>
</dbReference>
<reference evidence="2 3" key="1">
    <citation type="submission" date="2023-11" db="EMBL/GenBank/DDBJ databases">
        <title>Draft genome of Azohydromonas lata strain H1 (DSM1123), a polyhydroxyalkanoate producer.</title>
        <authorList>
            <person name="Traversa D."/>
            <person name="D'Addabbo P."/>
            <person name="Pazzani C."/>
            <person name="Manzari C."/>
            <person name="Chiara M."/>
            <person name="Scrascia M."/>
        </authorList>
    </citation>
    <scope>NUCLEOTIDE SEQUENCE [LARGE SCALE GENOMIC DNA]</scope>
    <source>
        <strain evidence="2 3">H1</strain>
    </source>
</reference>
<dbReference type="EMBL" id="JAXOJX010000041">
    <property type="protein sequence ID" value="MDZ5459303.1"/>
    <property type="molecule type" value="Genomic_DNA"/>
</dbReference>
<keyword evidence="1" id="KW-1133">Transmembrane helix</keyword>
<accession>A0ABU5IK75</accession>
<evidence type="ECO:0000313" key="2">
    <source>
        <dbReference type="EMBL" id="MDZ5459303.1"/>
    </source>
</evidence>
<feature type="transmembrane region" description="Helical" evidence="1">
    <location>
        <begin position="115"/>
        <end position="137"/>
    </location>
</feature>
<keyword evidence="3" id="KW-1185">Reference proteome</keyword>
<organism evidence="2 3">
    <name type="scientific">Azohydromonas lata</name>
    <dbReference type="NCBI Taxonomy" id="45677"/>
    <lineage>
        <taxon>Bacteria</taxon>
        <taxon>Pseudomonadati</taxon>
        <taxon>Pseudomonadota</taxon>
        <taxon>Betaproteobacteria</taxon>
        <taxon>Burkholderiales</taxon>
        <taxon>Sphaerotilaceae</taxon>
        <taxon>Azohydromonas</taxon>
    </lineage>
</organism>
<sequence length="138" mass="14808">MMIKEIAVRHGVAVGRDDPILMLLTIFERLQRDGEAAQHDQLEKFKSEIESTVQRVDQDAQVRATKAVVALLDASKDGIKKTAEDGAGEAVGALKALVDATVAQMRKDIGDTRKVAIFNMVAAVLSLVAALIVAWAAV</sequence>
<evidence type="ECO:0000313" key="3">
    <source>
        <dbReference type="Proteomes" id="UP001293718"/>
    </source>
</evidence>
<dbReference type="Proteomes" id="UP001293718">
    <property type="component" value="Unassembled WGS sequence"/>
</dbReference>
<dbReference type="Pfam" id="PF11657">
    <property type="entry name" value="Activator-TraM"/>
    <property type="match status" value="1"/>
</dbReference>
<evidence type="ECO:0000256" key="1">
    <source>
        <dbReference type="SAM" id="Phobius"/>
    </source>
</evidence>
<name>A0ABU5IK75_9BURK</name>
<keyword evidence="1" id="KW-0812">Transmembrane</keyword>
<comment type="caution">
    <text evidence="2">The sequence shown here is derived from an EMBL/GenBank/DDBJ whole genome shotgun (WGS) entry which is preliminary data.</text>
</comment>
<proteinExistence type="predicted"/>
<dbReference type="RefSeq" id="WP_322467084.1">
    <property type="nucleotide sequence ID" value="NZ_JAXOJX010000041.1"/>
</dbReference>